<dbReference type="PANTHER" id="PTHR34587">
    <property type="entry name" value="VWFA DOMAIN-CONTAINING PROTEIN"/>
    <property type="match status" value="1"/>
</dbReference>
<protein>
    <submittedName>
        <fullName evidence="2">Uncharacterized protein</fullName>
    </submittedName>
</protein>
<reference evidence="2 3" key="1">
    <citation type="submission" date="2009-08" db="EMBL/GenBank/DDBJ databases">
        <title>The Genome Sequence of Spizellomyces punctatus strain DAOM BR117.</title>
        <authorList>
            <consortium name="The Broad Institute Genome Sequencing Platform"/>
            <person name="Russ C."/>
            <person name="Cuomo C."/>
            <person name="Shea T."/>
            <person name="Young S.K."/>
            <person name="Zeng Q."/>
            <person name="Koehrsen M."/>
            <person name="Haas B."/>
            <person name="Borodovsky M."/>
            <person name="Guigo R."/>
            <person name="Alvarado L."/>
            <person name="Berlin A."/>
            <person name="Bochicchio J."/>
            <person name="Borenstein D."/>
            <person name="Chapman S."/>
            <person name="Chen Z."/>
            <person name="Engels R."/>
            <person name="Freedman E."/>
            <person name="Gellesch M."/>
            <person name="Goldberg J."/>
            <person name="Griggs A."/>
            <person name="Gujja S."/>
            <person name="Heiman D."/>
            <person name="Hepburn T."/>
            <person name="Howarth C."/>
            <person name="Jen D."/>
            <person name="Larson L."/>
            <person name="Lewis B."/>
            <person name="Mehta T."/>
            <person name="Park D."/>
            <person name="Pearson M."/>
            <person name="Roberts A."/>
            <person name="Saif S."/>
            <person name="Shenoy N."/>
            <person name="Sisk P."/>
            <person name="Stolte C."/>
            <person name="Sykes S."/>
            <person name="Thomson T."/>
            <person name="Walk T."/>
            <person name="White J."/>
            <person name="Yandava C."/>
            <person name="Burger G."/>
            <person name="Gray M.W."/>
            <person name="Holland P.W.H."/>
            <person name="King N."/>
            <person name="Lang F.B.F."/>
            <person name="Roger A.J."/>
            <person name="Ruiz-Trillo I."/>
            <person name="Lander E."/>
            <person name="Nusbaum C."/>
        </authorList>
    </citation>
    <scope>NUCLEOTIDE SEQUENCE [LARGE SCALE GENOMIC DNA]</scope>
    <source>
        <strain evidence="2 3">DAOM BR117</strain>
    </source>
</reference>
<evidence type="ECO:0000313" key="3">
    <source>
        <dbReference type="Proteomes" id="UP000053201"/>
    </source>
</evidence>
<dbReference type="AlphaFoldDB" id="A0A0L0H8E3"/>
<feature type="signal peptide" evidence="1">
    <location>
        <begin position="1"/>
        <end position="21"/>
    </location>
</feature>
<evidence type="ECO:0000313" key="2">
    <source>
        <dbReference type="EMBL" id="KNC97194.1"/>
    </source>
</evidence>
<accession>A0A0L0H8E3</accession>
<keyword evidence="1" id="KW-0732">Signal</keyword>
<dbReference type="PANTHER" id="PTHR34587:SF2">
    <property type="entry name" value="G-PROTEIN COUPLED RECEPTORS FAMILY 1 PROFILE DOMAIN-CONTAINING PROTEIN"/>
    <property type="match status" value="1"/>
</dbReference>
<dbReference type="VEuPathDB" id="FungiDB:SPPG_07582"/>
<name>A0A0L0H8E3_SPIPD</name>
<dbReference type="eggNOG" id="ENOG502S1YD">
    <property type="taxonomic scope" value="Eukaryota"/>
</dbReference>
<organism evidence="2 3">
    <name type="scientific">Spizellomyces punctatus (strain DAOM BR117)</name>
    <dbReference type="NCBI Taxonomy" id="645134"/>
    <lineage>
        <taxon>Eukaryota</taxon>
        <taxon>Fungi</taxon>
        <taxon>Fungi incertae sedis</taxon>
        <taxon>Chytridiomycota</taxon>
        <taxon>Chytridiomycota incertae sedis</taxon>
        <taxon>Chytridiomycetes</taxon>
        <taxon>Spizellomycetales</taxon>
        <taxon>Spizellomycetaceae</taxon>
        <taxon>Spizellomyces</taxon>
    </lineage>
</organism>
<proteinExistence type="predicted"/>
<feature type="chain" id="PRO_5005539772" evidence="1">
    <location>
        <begin position="22"/>
        <end position="216"/>
    </location>
</feature>
<dbReference type="GeneID" id="27690790"/>
<dbReference type="Proteomes" id="UP000053201">
    <property type="component" value="Unassembled WGS sequence"/>
</dbReference>
<dbReference type="InParanoid" id="A0A0L0H8E3"/>
<dbReference type="OMA" id="THQPVVM"/>
<keyword evidence="3" id="KW-1185">Reference proteome</keyword>
<gene>
    <name evidence="2" type="ORF">SPPG_07582</name>
</gene>
<dbReference type="RefSeq" id="XP_016605234.1">
    <property type="nucleotide sequence ID" value="XM_016755749.1"/>
</dbReference>
<evidence type="ECO:0000256" key="1">
    <source>
        <dbReference type="SAM" id="SignalP"/>
    </source>
</evidence>
<dbReference type="OrthoDB" id="2336871at2759"/>
<sequence length="216" mass="23090">MRNTISALLLLLAVSLPAAYTQNVGRDNGIAVGQFPDAAFCTSTGLAASDGTQNRAGACSSTPQGAVPNVNRMVSTIITKPKNAETIDAKKEMVVVVDMRNLETGFFDDPQKDYYMQPQTLNNAGIIQGHQHITIQQMGSTQRALDATKFVFFKGLNDQAKDGRSLSVAVPPGTFKQNGLHRICSMSGTNAHQPPIMPVAQRGAQDDCIRINVTGA</sequence>
<dbReference type="EMBL" id="KQ257465">
    <property type="protein sequence ID" value="KNC97194.1"/>
    <property type="molecule type" value="Genomic_DNA"/>
</dbReference>
<dbReference type="InterPro" id="IPR053216">
    <property type="entry name" value="Appressorial_penetr-assoc"/>
</dbReference>
<dbReference type="STRING" id="645134.A0A0L0H8E3"/>